<dbReference type="InterPro" id="IPR036915">
    <property type="entry name" value="Cyclin-like_sf"/>
</dbReference>
<protein>
    <submittedName>
        <fullName evidence="2">Cyclin O</fullName>
    </submittedName>
</protein>
<evidence type="ECO:0000313" key="3">
    <source>
        <dbReference type="Proteomes" id="UP000694552"/>
    </source>
</evidence>
<organism evidence="2 3">
    <name type="scientific">Otus sunia</name>
    <name type="common">Oriental scops-owl</name>
    <dbReference type="NCBI Taxonomy" id="257818"/>
    <lineage>
        <taxon>Eukaryota</taxon>
        <taxon>Metazoa</taxon>
        <taxon>Chordata</taxon>
        <taxon>Craniata</taxon>
        <taxon>Vertebrata</taxon>
        <taxon>Euteleostomi</taxon>
        <taxon>Archelosauria</taxon>
        <taxon>Archosauria</taxon>
        <taxon>Dinosauria</taxon>
        <taxon>Saurischia</taxon>
        <taxon>Theropoda</taxon>
        <taxon>Coelurosauria</taxon>
        <taxon>Aves</taxon>
        <taxon>Neognathae</taxon>
        <taxon>Neoaves</taxon>
        <taxon>Telluraves</taxon>
        <taxon>Strigiformes</taxon>
        <taxon>Strigidae</taxon>
        <taxon>Otus</taxon>
    </lineage>
</organism>
<reference evidence="2" key="2">
    <citation type="submission" date="2025-09" db="UniProtKB">
        <authorList>
            <consortium name="Ensembl"/>
        </authorList>
    </citation>
    <scope>IDENTIFICATION</scope>
</reference>
<dbReference type="SMART" id="SM01332">
    <property type="entry name" value="Cyclin_C"/>
    <property type="match status" value="1"/>
</dbReference>
<dbReference type="PANTHER" id="PTHR10177">
    <property type="entry name" value="CYCLINS"/>
    <property type="match status" value="1"/>
</dbReference>
<dbReference type="FunFam" id="1.10.472.10:FF:000064">
    <property type="entry name" value="Cyclin O"/>
    <property type="match status" value="1"/>
</dbReference>
<dbReference type="AlphaFoldDB" id="A0A8C8B4J1"/>
<name>A0A8C8B4J1_9STRI</name>
<dbReference type="Pfam" id="PF02984">
    <property type="entry name" value="Cyclin_C"/>
    <property type="match status" value="1"/>
</dbReference>
<keyword evidence="3" id="KW-1185">Reference proteome</keyword>
<reference evidence="2" key="1">
    <citation type="submission" date="2025-08" db="UniProtKB">
        <authorList>
            <consortium name="Ensembl"/>
        </authorList>
    </citation>
    <scope>IDENTIFICATION</scope>
</reference>
<proteinExistence type="predicted"/>
<evidence type="ECO:0000259" key="1">
    <source>
        <dbReference type="SMART" id="SM01332"/>
    </source>
</evidence>
<dbReference type="Gene3D" id="1.10.472.10">
    <property type="entry name" value="Cyclin-like"/>
    <property type="match status" value="2"/>
</dbReference>
<dbReference type="Ensembl" id="ENSOSUT00000013760.1">
    <property type="protein sequence ID" value="ENSOSUP00000013311.1"/>
    <property type="gene ID" value="ENSOSUG00000009592.1"/>
</dbReference>
<dbReference type="InterPro" id="IPR039361">
    <property type="entry name" value="Cyclin"/>
</dbReference>
<dbReference type="Proteomes" id="UP000694552">
    <property type="component" value="Unplaced"/>
</dbReference>
<feature type="domain" description="Cyclin C-terminal" evidence="1">
    <location>
        <begin position="167"/>
        <end position="290"/>
    </location>
</feature>
<dbReference type="SUPFAM" id="SSF47954">
    <property type="entry name" value="Cyclin-like"/>
    <property type="match status" value="2"/>
</dbReference>
<sequence>MVNRYSVFPHTCSSLFPLILVSPTTVVSFAVPSLCYVLHSTASCPGLSPHRVCALFPRDRVKAVLTPSRLAVKAQGLLSYKMLGEGERCVLVVAKREAQHLQGAGLRLSSPPPTPHPLFPLPPSQVEVHPPSVKELLVLCCGAFSRQQLRNLECIVLHRLGFDLAAPTVSFFLEHFSRVRLEAGGADAGEAADARSLAGGVAELSLADYAFTKYAPSLLAAGSLGLADRLLRHRSPLDLRVSGYPEGLLRDCMDQLQLLVSLNGQSLPPPPGGGSAKARCGGLVSFLSCPGLTLSTQTAPSPSI</sequence>
<accession>A0A8C8B4J1</accession>
<dbReference type="InterPro" id="IPR004367">
    <property type="entry name" value="Cyclin_C-dom"/>
</dbReference>
<evidence type="ECO:0000313" key="2">
    <source>
        <dbReference type="Ensembl" id="ENSOSUP00000013311.1"/>
    </source>
</evidence>
<dbReference type="CDD" id="cd20722">
    <property type="entry name" value="CYCLIN_CCNO_rpt2"/>
    <property type="match status" value="1"/>
</dbReference>